<reference evidence="1 2" key="1">
    <citation type="submission" date="2018-02" db="EMBL/GenBank/DDBJ databases">
        <title>The genomes of Aspergillus section Nigri reveals drivers in fungal speciation.</title>
        <authorList>
            <consortium name="DOE Joint Genome Institute"/>
            <person name="Vesth T.C."/>
            <person name="Nybo J."/>
            <person name="Theobald S."/>
            <person name="Brandl J."/>
            <person name="Frisvad J.C."/>
            <person name="Nielsen K.F."/>
            <person name="Lyhne E.K."/>
            <person name="Kogle M.E."/>
            <person name="Kuo A."/>
            <person name="Riley R."/>
            <person name="Clum A."/>
            <person name="Nolan M."/>
            <person name="Lipzen A."/>
            <person name="Salamov A."/>
            <person name="Henrissat B."/>
            <person name="Wiebenga A."/>
            <person name="De vries R.P."/>
            <person name="Grigoriev I.V."/>
            <person name="Mortensen U.H."/>
            <person name="Andersen M.R."/>
            <person name="Baker S.E."/>
        </authorList>
    </citation>
    <scope>NUCLEOTIDE SEQUENCE [LARGE SCALE GENOMIC DNA]</scope>
    <source>
        <strain evidence="1 2">CBS 121593</strain>
    </source>
</reference>
<accession>A0A395HBD6</accession>
<dbReference type="GeneID" id="37226820"/>
<protein>
    <submittedName>
        <fullName evidence="1">Uncharacterized protein</fullName>
    </submittedName>
</protein>
<dbReference type="VEuPathDB" id="FungiDB:BO80DRAFT_452535"/>
<organism evidence="1 2">
    <name type="scientific">Aspergillus ibericus CBS 121593</name>
    <dbReference type="NCBI Taxonomy" id="1448316"/>
    <lineage>
        <taxon>Eukaryota</taxon>
        <taxon>Fungi</taxon>
        <taxon>Dikarya</taxon>
        <taxon>Ascomycota</taxon>
        <taxon>Pezizomycotina</taxon>
        <taxon>Eurotiomycetes</taxon>
        <taxon>Eurotiomycetidae</taxon>
        <taxon>Eurotiales</taxon>
        <taxon>Aspergillaceae</taxon>
        <taxon>Aspergillus</taxon>
        <taxon>Aspergillus subgen. Circumdati</taxon>
    </lineage>
</organism>
<sequence length="286" mass="33247">MSVTIHSKVVELDHLIPRVVDHDREDSDVENLIPWVFQQSDTADEGDSTFSWPDGDTNFHLFFNELSSYRAELEAYGVYHASKRTITMPRKSWRIAGRERFRYFINSQCILSRLLLEGIYLSLDDVQAWNLDCKVRFTTSPREVKYTIGGTRYVTRLEGAAVIGPRDQYLPIITFTGWFPGQTWEQYLIEILSAMLGQMTQNLDILKTGFQDREVFVVGFHGPYLHIVRGFFPKDLIARVHAEGYAGNEVFHLEFTRGYYLWSKGDWLDATRALTRLLRYLLGVQR</sequence>
<evidence type="ECO:0000313" key="1">
    <source>
        <dbReference type="EMBL" id="RAL04445.1"/>
    </source>
</evidence>
<keyword evidence="2" id="KW-1185">Reference proteome</keyword>
<evidence type="ECO:0000313" key="2">
    <source>
        <dbReference type="Proteomes" id="UP000249402"/>
    </source>
</evidence>
<gene>
    <name evidence="1" type="ORF">BO80DRAFT_452535</name>
</gene>
<dbReference type="AlphaFoldDB" id="A0A395HBD6"/>
<dbReference type="RefSeq" id="XP_025578772.1">
    <property type="nucleotide sequence ID" value="XM_025721955.1"/>
</dbReference>
<dbReference type="OrthoDB" id="4497058at2759"/>
<dbReference type="Proteomes" id="UP000249402">
    <property type="component" value="Unassembled WGS sequence"/>
</dbReference>
<proteinExistence type="predicted"/>
<name>A0A395HBD6_9EURO</name>
<dbReference type="EMBL" id="KZ824424">
    <property type="protein sequence ID" value="RAL04445.1"/>
    <property type="molecule type" value="Genomic_DNA"/>
</dbReference>